<accession>A0ABN7IUD1</accession>
<dbReference type="Proteomes" id="UP000836402">
    <property type="component" value="Unassembled WGS sequence"/>
</dbReference>
<protein>
    <recommendedName>
        <fullName evidence="2">BRCT domain-containing protein</fullName>
    </recommendedName>
</protein>
<gene>
    <name evidence="3" type="ORF">JKIAZH3_G268</name>
</gene>
<evidence type="ECO:0000313" key="4">
    <source>
        <dbReference type="Proteomes" id="UP000836402"/>
    </source>
</evidence>
<feature type="region of interest" description="Disordered" evidence="1">
    <location>
        <begin position="1"/>
        <end position="22"/>
    </location>
</feature>
<dbReference type="PROSITE" id="PS50172">
    <property type="entry name" value="BRCT"/>
    <property type="match status" value="1"/>
</dbReference>
<proteinExistence type="predicted"/>
<dbReference type="SUPFAM" id="SSF52113">
    <property type="entry name" value="BRCT domain"/>
    <property type="match status" value="1"/>
</dbReference>
<keyword evidence="4" id="KW-1185">Reference proteome</keyword>
<evidence type="ECO:0000313" key="3">
    <source>
        <dbReference type="EMBL" id="CAD6928003.1"/>
    </source>
</evidence>
<name>A0ABN7IUD1_9BASI</name>
<dbReference type="EMBL" id="CAJHJG010003223">
    <property type="protein sequence ID" value="CAD6928003.1"/>
    <property type="molecule type" value="Genomic_DNA"/>
</dbReference>
<comment type="caution">
    <text evidence="3">The sequence shown here is derived from an EMBL/GenBank/DDBJ whole genome shotgun (WGS) entry which is preliminary data.</text>
</comment>
<reference evidence="3" key="1">
    <citation type="submission" date="2020-10" db="EMBL/GenBank/DDBJ databases">
        <authorList>
            <person name="Sedaghatjoo S."/>
        </authorList>
    </citation>
    <scope>NUCLEOTIDE SEQUENCE</scope>
    <source>
        <strain evidence="3">AZH3</strain>
    </source>
</reference>
<feature type="domain" description="BRCT" evidence="2">
    <location>
        <begin position="100"/>
        <end position="130"/>
    </location>
</feature>
<evidence type="ECO:0000256" key="1">
    <source>
        <dbReference type="SAM" id="MobiDB-lite"/>
    </source>
</evidence>
<sequence length="170" mass="18295">MAEAGPSKLSTSAGPSGGGASTSLPQIFVKEVDGGQRPLKVFVPETPQGPIITFHRSPFIVKLIKHGAQIESLPARADICVYHPNAPLSDIRGLCRVACKLSRPVDVVNPSWANACIADGRLLPAKDLEWDCFTIYKFDRDELRNGGRVPSHKVMGVAHRSTAYVPPATL</sequence>
<dbReference type="InterPro" id="IPR036420">
    <property type="entry name" value="BRCT_dom_sf"/>
</dbReference>
<evidence type="ECO:0000259" key="2">
    <source>
        <dbReference type="PROSITE" id="PS50172"/>
    </source>
</evidence>
<dbReference type="InterPro" id="IPR001357">
    <property type="entry name" value="BRCT_dom"/>
</dbReference>
<organism evidence="3 4">
    <name type="scientific">Tilletia caries</name>
    <name type="common">wheat bunt fungus</name>
    <dbReference type="NCBI Taxonomy" id="13290"/>
    <lineage>
        <taxon>Eukaryota</taxon>
        <taxon>Fungi</taxon>
        <taxon>Dikarya</taxon>
        <taxon>Basidiomycota</taxon>
        <taxon>Ustilaginomycotina</taxon>
        <taxon>Exobasidiomycetes</taxon>
        <taxon>Tilletiales</taxon>
        <taxon>Tilletiaceae</taxon>
        <taxon>Tilletia</taxon>
    </lineage>
</organism>